<dbReference type="HOGENOM" id="CLU_2879915_0_0_4"/>
<protein>
    <submittedName>
        <fullName evidence="1">Uncharacterized protein</fullName>
    </submittedName>
</protein>
<comment type="caution">
    <text evidence="1">The sequence shown here is derived from an EMBL/GenBank/DDBJ whole genome shotgun (WGS) entry which is preliminary data.</text>
</comment>
<accession>C4GLY0</accession>
<evidence type="ECO:0000313" key="2">
    <source>
        <dbReference type="Proteomes" id="UP000003009"/>
    </source>
</evidence>
<keyword evidence="2" id="KW-1185">Reference proteome</keyword>
<dbReference type="STRING" id="629741.GCWU000324_02704"/>
<proteinExistence type="predicted"/>
<evidence type="ECO:0000313" key="1">
    <source>
        <dbReference type="EMBL" id="EEP67131.1"/>
    </source>
</evidence>
<organism evidence="1 2">
    <name type="scientific">Kingella oralis ATCC 51147</name>
    <dbReference type="NCBI Taxonomy" id="629741"/>
    <lineage>
        <taxon>Bacteria</taxon>
        <taxon>Pseudomonadati</taxon>
        <taxon>Pseudomonadota</taxon>
        <taxon>Betaproteobacteria</taxon>
        <taxon>Neisseriales</taxon>
        <taxon>Neisseriaceae</taxon>
        <taxon>Kingella</taxon>
    </lineage>
</organism>
<dbReference type="Proteomes" id="UP000003009">
    <property type="component" value="Unassembled WGS sequence"/>
</dbReference>
<gene>
    <name evidence="1" type="ORF">GCWU000324_02704</name>
</gene>
<dbReference type="EMBL" id="ACJW02000005">
    <property type="protein sequence ID" value="EEP67131.1"/>
    <property type="molecule type" value="Genomic_DNA"/>
</dbReference>
<sequence>MFQLFCLTKKYQQRQPETLNSRFQAAFLRLNHIRKQSNLRQASCLYYRAFSRRKARANGLVGG</sequence>
<dbReference type="AlphaFoldDB" id="C4GLY0"/>
<reference evidence="1" key="1">
    <citation type="submission" date="2009-04" db="EMBL/GenBank/DDBJ databases">
        <authorList>
            <person name="Weinstock G."/>
            <person name="Sodergren E."/>
            <person name="Clifton S."/>
            <person name="Fulton L."/>
            <person name="Fulton B."/>
            <person name="Courtney L."/>
            <person name="Fronick C."/>
            <person name="Harrison M."/>
            <person name="Strong C."/>
            <person name="Farmer C."/>
            <person name="Delahaunty K."/>
            <person name="Markovic C."/>
            <person name="Hall O."/>
            <person name="Minx P."/>
            <person name="Tomlinson C."/>
            <person name="Mitreva M."/>
            <person name="Nelson J."/>
            <person name="Hou S."/>
            <person name="Wollam A."/>
            <person name="Pepin K.H."/>
            <person name="Johnson M."/>
            <person name="Bhonagiri V."/>
            <person name="Nash W.E."/>
            <person name="Warren W."/>
            <person name="Chinwalla A."/>
            <person name="Mardis E.R."/>
            <person name="Wilson R.K."/>
        </authorList>
    </citation>
    <scope>NUCLEOTIDE SEQUENCE [LARGE SCALE GENOMIC DNA]</scope>
    <source>
        <strain evidence="1">ATCC 51147</strain>
    </source>
</reference>
<name>C4GLY0_9NEIS</name>